<evidence type="ECO:0000256" key="6">
    <source>
        <dbReference type="ARBA" id="ARBA00023328"/>
    </source>
</evidence>
<evidence type="ECO:0000313" key="7">
    <source>
        <dbReference type="EMBL" id="NWQ82362.1"/>
    </source>
</evidence>
<keyword evidence="5" id="KW-0539">Nucleus</keyword>
<dbReference type="Gene3D" id="3.40.50.300">
    <property type="entry name" value="P-loop containing nucleotide triphosphate hydrolases"/>
    <property type="match status" value="1"/>
</dbReference>
<dbReference type="InterPro" id="IPR027417">
    <property type="entry name" value="P-loop_NTPase"/>
</dbReference>
<dbReference type="PANTHER" id="PTHR34436:SF1">
    <property type="entry name" value="CENTROMERE PROTEIN M"/>
    <property type="match status" value="1"/>
</dbReference>
<comment type="subcellular location">
    <subcellularLocation>
        <location evidence="2">Chromosome</location>
        <location evidence="2">Centromere</location>
    </subcellularLocation>
    <subcellularLocation>
        <location evidence="1">Nucleus</location>
    </subcellularLocation>
</comment>
<evidence type="ECO:0000256" key="4">
    <source>
        <dbReference type="ARBA" id="ARBA00022454"/>
    </source>
</evidence>
<sequence length="130" mass="14719">HIATSLPLPSERDHLRPRIDMIVFVIDIKSKYSLKNVEDSLAYVDERFFLGKACFLATGVGRVNCCSIDMNDVRKLGEKYCTPVLYSELELEGTRVTTAQRLLRMLEICADYVPGITALYFNTLMTGFSD</sequence>
<evidence type="ECO:0000256" key="3">
    <source>
        <dbReference type="ARBA" id="ARBA00016382"/>
    </source>
</evidence>
<proteinExistence type="predicted"/>
<keyword evidence="8" id="KW-1185">Reference proteome</keyword>
<dbReference type="AlphaFoldDB" id="A0A7K4SBE8"/>
<dbReference type="Pfam" id="PF11111">
    <property type="entry name" value="CENP-M"/>
    <property type="match status" value="1"/>
</dbReference>
<dbReference type="GO" id="GO:0005634">
    <property type="term" value="C:nucleus"/>
    <property type="evidence" value="ECO:0007669"/>
    <property type="project" value="UniProtKB-SubCell"/>
</dbReference>
<dbReference type="OrthoDB" id="2386686at2759"/>
<feature type="non-terminal residue" evidence="7">
    <location>
        <position position="130"/>
    </location>
</feature>
<dbReference type="GO" id="GO:0000775">
    <property type="term" value="C:chromosome, centromeric region"/>
    <property type="evidence" value="ECO:0007669"/>
    <property type="project" value="UniProtKB-SubCell"/>
</dbReference>
<reference evidence="7 8" key="1">
    <citation type="submission" date="2019-09" db="EMBL/GenBank/DDBJ databases">
        <title>Bird 10,000 Genomes (B10K) Project - Family phase.</title>
        <authorList>
            <person name="Zhang G."/>
        </authorList>
    </citation>
    <scope>NUCLEOTIDE SEQUENCE [LARGE SCALE GENOMIC DNA]</scope>
    <source>
        <strain evidence="7">B10K-DU-021-26</strain>
        <tissue evidence="7">Mixed tissue sample</tissue>
    </source>
</reference>
<gene>
    <name evidence="7" type="primary">Cenpm</name>
    <name evidence="7" type="ORF">COLPIC_R08138</name>
</gene>
<feature type="non-terminal residue" evidence="7">
    <location>
        <position position="1"/>
    </location>
</feature>
<organism evidence="7 8">
    <name type="scientific">Columbina picui</name>
    <name type="common">Picui ground-dove</name>
    <dbReference type="NCBI Taxonomy" id="115618"/>
    <lineage>
        <taxon>Eukaryota</taxon>
        <taxon>Metazoa</taxon>
        <taxon>Chordata</taxon>
        <taxon>Craniata</taxon>
        <taxon>Vertebrata</taxon>
        <taxon>Euteleostomi</taxon>
        <taxon>Archelosauria</taxon>
        <taxon>Archosauria</taxon>
        <taxon>Dinosauria</taxon>
        <taxon>Saurischia</taxon>
        <taxon>Theropoda</taxon>
        <taxon>Coelurosauria</taxon>
        <taxon>Aves</taxon>
        <taxon>Neognathae</taxon>
        <taxon>Neoaves</taxon>
        <taxon>Columbimorphae</taxon>
        <taxon>Columbiformes</taxon>
        <taxon>Columbidae</taxon>
        <taxon>Columbina</taxon>
    </lineage>
</organism>
<dbReference type="Proteomes" id="UP000530263">
    <property type="component" value="Unassembled WGS sequence"/>
</dbReference>
<dbReference type="EMBL" id="VYZG01002230">
    <property type="protein sequence ID" value="NWQ82362.1"/>
    <property type="molecule type" value="Genomic_DNA"/>
</dbReference>
<evidence type="ECO:0000256" key="2">
    <source>
        <dbReference type="ARBA" id="ARBA00004584"/>
    </source>
</evidence>
<keyword evidence="4" id="KW-0158">Chromosome</keyword>
<keyword evidence="6" id="KW-0137">Centromere</keyword>
<dbReference type="InterPro" id="IPR020987">
    <property type="entry name" value="Centromere_Cenp-M"/>
</dbReference>
<name>A0A7K4SBE8_COLPI</name>
<protein>
    <recommendedName>
        <fullName evidence="3">Centromere protein M</fullName>
    </recommendedName>
</protein>
<dbReference type="PANTHER" id="PTHR34436">
    <property type="entry name" value="CENTROMERE PROTEIN M"/>
    <property type="match status" value="1"/>
</dbReference>
<evidence type="ECO:0000256" key="5">
    <source>
        <dbReference type="ARBA" id="ARBA00023242"/>
    </source>
</evidence>
<evidence type="ECO:0000256" key="1">
    <source>
        <dbReference type="ARBA" id="ARBA00004123"/>
    </source>
</evidence>
<comment type="caution">
    <text evidence="7">The sequence shown here is derived from an EMBL/GenBank/DDBJ whole genome shotgun (WGS) entry which is preliminary data.</text>
</comment>
<accession>A0A7K4SBE8</accession>
<evidence type="ECO:0000313" key="8">
    <source>
        <dbReference type="Proteomes" id="UP000530263"/>
    </source>
</evidence>